<reference evidence="6" key="2">
    <citation type="submission" date="2023-04" db="EMBL/GenBank/DDBJ databases">
        <title>Paracnuella aquatica gen. nov., sp. nov., a member of the family Chitinophagaceae isolated from a hot spring.</title>
        <authorList>
            <person name="Wang C."/>
        </authorList>
    </citation>
    <scope>NUCLEOTIDE SEQUENCE</scope>
    <source>
        <strain evidence="6">LB-8</strain>
    </source>
</reference>
<name>A0A9X3BJ82_9BACT</name>
<keyword evidence="5" id="KW-1133">Transmembrane helix</keyword>
<dbReference type="Proteomes" id="UP001155483">
    <property type="component" value="Unassembled WGS sequence"/>
</dbReference>
<dbReference type="SUPFAM" id="SSF50494">
    <property type="entry name" value="Trypsin-like serine proteases"/>
    <property type="match status" value="1"/>
</dbReference>
<sequence length="368" mass="40757">MIDDFKLLEDVERYINGQMTPDERVQFEGLRKSNPEIDQLVVEHTFFLHQMNRFDDMKKFKSGLNDIHIDLAEKGAIKSTRLKGRAKVIYLVNRYKRVAAIAASIAGVTALTISALVWSISPTTPRKEIAQLNRKFNELNQKNAMLGKQINEVKDQIGTAPAVTYKTGGTGFLIDAKGLLVTNAHVIANAKYIAVQNSDGKDLKVKIVYVDVDRDLAILKIEDSAYRAPKSIPYSIKRSNADLAEPVYTLGFPRNDIVYGEGYLSAKTGFNGDTLTCQIAIAANPGNSGGPILNHNGEVIGILSTKQTSAEGVVFATQSKFIYSALNQLQKDTAYQKVKMPSTSSIKNLDRMQQVKKISDYVYMVKVN</sequence>
<dbReference type="InterPro" id="IPR043504">
    <property type="entry name" value="Peptidase_S1_PA_chymotrypsin"/>
</dbReference>
<evidence type="ECO:0000256" key="3">
    <source>
        <dbReference type="ARBA" id="ARBA00022801"/>
    </source>
</evidence>
<dbReference type="Pfam" id="PF13365">
    <property type="entry name" value="Trypsin_2"/>
    <property type="match status" value="1"/>
</dbReference>
<dbReference type="InterPro" id="IPR001940">
    <property type="entry name" value="Peptidase_S1C"/>
</dbReference>
<keyword evidence="4" id="KW-0175">Coiled coil</keyword>
<dbReference type="GO" id="GO:0006508">
    <property type="term" value="P:proteolysis"/>
    <property type="evidence" value="ECO:0007669"/>
    <property type="project" value="UniProtKB-KW"/>
</dbReference>
<keyword evidence="2 6" id="KW-0645">Protease</keyword>
<keyword evidence="3" id="KW-0378">Hydrolase</keyword>
<keyword evidence="5" id="KW-0812">Transmembrane</keyword>
<evidence type="ECO:0000256" key="5">
    <source>
        <dbReference type="SAM" id="Phobius"/>
    </source>
</evidence>
<dbReference type="InterPro" id="IPR009003">
    <property type="entry name" value="Peptidase_S1_PA"/>
</dbReference>
<proteinExistence type="inferred from homology"/>
<protein>
    <submittedName>
        <fullName evidence="6">Serine protease</fullName>
    </submittedName>
</protein>
<feature type="transmembrane region" description="Helical" evidence="5">
    <location>
        <begin position="98"/>
        <end position="120"/>
    </location>
</feature>
<comment type="similarity">
    <text evidence="1">Belongs to the peptidase S1C family.</text>
</comment>
<organism evidence="6 7">
    <name type="scientific">Paraflavisolibacter caeni</name>
    <dbReference type="NCBI Taxonomy" id="2982496"/>
    <lineage>
        <taxon>Bacteria</taxon>
        <taxon>Pseudomonadati</taxon>
        <taxon>Bacteroidota</taxon>
        <taxon>Chitinophagia</taxon>
        <taxon>Chitinophagales</taxon>
        <taxon>Chitinophagaceae</taxon>
        <taxon>Paraflavisolibacter</taxon>
    </lineage>
</organism>
<keyword evidence="5" id="KW-0472">Membrane</keyword>
<comment type="caution">
    <text evidence="6">The sequence shown here is derived from an EMBL/GenBank/DDBJ whole genome shotgun (WGS) entry which is preliminary data.</text>
</comment>
<dbReference type="RefSeq" id="WP_279299908.1">
    <property type="nucleotide sequence ID" value="NZ_JAOTIF010000034.1"/>
</dbReference>
<accession>A0A9X3BJ82</accession>
<dbReference type="InterPro" id="IPR051201">
    <property type="entry name" value="Chloro_Bact_Ser_Proteases"/>
</dbReference>
<evidence type="ECO:0000256" key="4">
    <source>
        <dbReference type="SAM" id="Coils"/>
    </source>
</evidence>
<evidence type="ECO:0000256" key="1">
    <source>
        <dbReference type="ARBA" id="ARBA00010541"/>
    </source>
</evidence>
<feature type="coiled-coil region" evidence="4">
    <location>
        <begin position="129"/>
        <end position="156"/>
    </location>
</feature>
<dbReference type="Gene3D" id="2.40.10.10">
    <property type="entry name" value="Trypsin-like serine proteases"/>
    <property type="match status" value="2"/>
</dbReference>
<dbReference type="GO" id="GO:0004252">
    <property type="term" value="F:serine-type endopeptidase activity"/>
    <property type="evidence" value="ECO:0007669"/>
    <property type="project" value="InterPro"/>
</dbReference>
<keyword evidence="7" id="KW-1185">Reference proteome</keyword>
<evidence type="ECO:0000313" key="7">
    <source>
        <dbReference type="Proteomes" id="UP001155483"/>
    </source>
</evidence>
<dbReference type="AlphaFoldDB" id="A0A9X3BJ82"/>
<gene>
    <name evidence="6" type="ORF">OCK74_25355</name>
</gene>
<dbReference type="PANTHER" id="PTHR43343:SF3">
    <property type="entry name" value="PROTEASE DO-LIKE 8, CHLOROPLASTIC"/>
    <property type="match status" value="1"/>
</dbReference>
<evidence type="ECO:0000256" key="2">
    <source>
        <dbReference type="ARBA" id="ARBA00022670"/>
    </source>
</evidence>
<dbReference type="PRINTS" id="PR00834">
    <property type="entry name" value="PROTEASES2C"/>
</dbReference>
<dbReference type="PANTHER" id="PTHR43343">
    <property type="entry name" value="PEPTIDASE S12"/>
    <property type="match status" value="1"/>
</dbReference>
<reference evidence="6" key="1">
    <citation type="submission" date="2022-09" db="EMBL/GenBank/DDBJ databases">
        <authorList>
            <person name="Yuan C."/>
            <person name="Ke Z."/>
        </authorList>
    </citation>
    <scope>NUCLEOTIDE SEQUENCE</scope>
    <source>
        <strain evidence="6">LB-8</strain>
    </source>
</reference>
<dbReference type="EMBL" id="JAOTIF010000034">
    <property type="protein sequence ID" value="MCU7552472.1"/>
    <property type="molecule type" value="Genomic_DNA"/>
</dbReference>
<evidence type="ECO:0000313" key="6">
    <source>
        <dbReference type="EMBL" id="MCU7552472.1"/>
    </source>
</evidence>